<keyword evidence="3" id="KW-1185">Reference proteome</keyword>
<evidence type="ECO:0000313" key="3">
    <source>
        <dbReference type="Proteomes" id="UP001454036"/>
    </source>
</evidence>
<keyword evidence="1" id="KW-1133">Transmembrane helix</keyword>
<keyword evidence="1" id="KW-0812">Transmembrane</keyword>
<organism evidence="2 3">
    <name type="scientific">Lithospermum erythrorhizon</name>
    <name type="common">Purple gromwell</name>
    <name type="synonym">Lithospermum officinale var. erythrorhizon</name>
    <dbReference type="NCBI Taxonomy" id="34254"/>
    <lineage>
        <taxon>Eukaryota</taxon>
        <taxon>Viridiplantae</taxon>
        <taxon>Streptophyta</taxon>
        <taxon>Embryophyta</taxon>
        <taxon>Tracheophyta</taxon>
        <taxon>Spermatophyta</taxon>
        <taxon>Magnoliopsida</taxon>
        <taxon>eudicotyledons</taxon>
        <taxon>Gunneridae</taxon>
        <taxon>Pentapetalae</taxon>
        <taxon>asterids</taxon>
        <taxon>lamiids</taxon>
        <taxon>Boraginales</taxon>
        <taxon>Boraginaceae</taxon>
        <taxon>Boraginoideae</taxon>
        <taxon>Lithospermeae</taxon>
        <taxon>Lithospermum</taxon>
    </lineage>
</organism>
<dbReference type="Proteomes" id="UP001454036">
    <property type="component" value="Unassembled WGS sequence"/>
</dbReference>
<dbReference type="InterPro" id="IPR020557">
    <property type="entry name" value="Fumarate_lyase_CS"/>
</dbReference>
<reference evidence="2 3" key="1">
    <citation type="submission" date="2024-01" db="EMBL/GenBank/DDBJ databases">
        <title>The complete chloroplast genome sequence of Lithospermum erythrorhizon: insights into the phylogenetic relationship among Boraginaceae species and the maternal lineages of purple gromwells.</title>
        <authorList>
            <person name="Okada T."/>
            <person name="Watanabe K."/>
        </authorList>
    </citation>
    <scope>NUCLEOTIDE SEQUENCE [LARGE SCALE GENOMIC DNA]</scope>
</reference>
<dbReference type="GO" id="GO:0003824">
    <property type="term" value="F:catalytic activity"/>
    <property type="evidence" value="ECO:0007669"/>
    <property type="project" value="InterPro"/>
</dbReference>
<evidence type="ECO:0000313" key="2">
    <source>
        <dbReference type="EMBL" id="GAA0148791.1"/>
    </source>
</evidence>
<protein>
    <submittedName>
        <fullName evidence="2">Uncharacterized protein</fullName>
    </submittedName>
</protein>
<sequence length="548" mass="62031">MAESRNNSPSGRSRPSQVFKETLREIRVARRVAEASHPEPSKGKYSKYPPTLESVKAKTVPGLITDYQLRQIRNYYDIPDKVKTQIPLEGESFDTPSYEVLMTLDRAPGQLMHFSLLVLTVFHVAYLVVGVHPNMALFGTMYNVIHKGPLCYFQVASSSYNFLCTKKIDKVEPSRWFKLGFLAKGGFSDDVCAHWSFSNSTVASEDSARTQAEVDKLRVGFPRALPHEVFCDRDVLIKAGLAKGVGKFPNVTLLELLLQRDASGSCTMPHKVNFKLITSGKDPLAQISKRKGNSARDSSSEVHVIESPQTETALFFKRLSDRGHRFPEGYSNNLSFVKELYVEEKHGGGFAVFYPEDLHDSFSHFQLKDTECAYGLSLKWRESEESRARLEPDRTSLEKWLAEVLRERDEVGACARDLEGKYEDLQAVCNGLVKSKFDLSHQYEVYVAALKNSLEKSEQRSRDLKTQLDSSRHLLAGSEKQLEQSRPPPETFSLKVYEEFPDILSMFPEFMGKHFGKAYVVPLTSREVMMMLKAMMALGKTMRIPGLF</sequence>
<proteinExistence type="predicted"/>
<keyword evidence="1" id="KW-0472">Membrane</keyword>
<comment type="caution">
    <text evidence="2">The sequence shown here is derived from an EMBL/GenBank/DDBJ whole genome shotgun (WGS) entry which is preliminary data.</text>
</comment>
<name>A0AAV3PDM0_LITER</name>
<dbReference type="PROSITE" id="PS00163">
    <property type="entry name" value="FUMARATE_LYASES"/>
    <property type="match status" value="1"/>
</dbReference>
<dbReference type="EMBL" id="BAABME010001299">
    <property type="protein sequence ID" value="GAA0148791.1"/>
    <property type="molecule type" value="Genomic_DNA"/>
</dbReference>
<accession>A0AAV3PDM0</accession>
<feature type="transmembrane region" description="Helical" evidence="1">
    <location>
        <begin position="111"/>
        <end position="129"/>
    </location>
</feature>
<gene>
    <name evidence="2" type="ORF">LIER_08133</name>
</gene>
<evidence type="ECO:0000256" key="1">
    <source>
        <dbReference type="SAM" id="Phobius"/>
    </source>
</evidence>
<dbReference type="AlphaFoldDB" id="A0AAV3PDM0"/>